<gene>
    <name evidence="9" type="ORF">RJ641_024098</name>
</gene>
<evidence type="ECO:0000256" key="6">
    <source>
        <dbReference type="RuleBase" id="RU003426"/>
    </source>
</evidence>
<evidence type="ECO:0000313" key="9">
    <source>
        <dbReference type="EMBL" id="KAK6912005.1"/>
    </source>
</evidence>
<dbReference type="PROSITE" id="PS00331">
    <property type="entry name" value="MALIC_ENZYMES"/>
    <property type="match status" value="1"/>
</dbReference>
<evidence type="ECO:0000256" key="4">
    <source>
        <dbReference type="PIRSR" id="PIRSR000106-2"/>
    </source>
</evidence>
<dbReference type="GO" id="GO:0051287">
    <property type="term" value="F:NAD binding"/>
    <property type="evidence" value="ECO:0007669"/>
    <property type="project" value="InterPro"/>
</dbReference>
<evidence type="ECO:0000259" key="7">
    <source>
        <dbReference type="SMART" id="SM00919"/>
    </source>
</evidence>
<dbReference type="GO" id="GO:0046872">
    <property type="term" value="F:metal ion binding"/>
    <property type="evidence" value="ECO:0007669"/>
    <property type="project" value="UniProtKB-KW"/>
</dbReference>
<dbReference type="InterPro" id="IPR046346">
    <property type="entry name" value="Aminoacid_DH-like_N_sf"/>
</dbReference>
<dbReference type="InterPro" id="IPR012301">
    <property type="entry name" value="Malic_N_dom"/>
</dbReference>
<dbReference type="InterPro" id="IPR036291">
    <property type="entry name" value="NAD(P)-bd_dom_sf"/>
</dbReference>
<feature type="binding site" evidence="4">
    <location>
        <position position="393"/>
    </location>
    <ligand>
        <name>(S)-malate</name>
        <dbReference type="ChEBI" id="CHEBI:15589"/>
    </ligand>
</feature>
<sequence>MISLNSSTFLNSSSSSLSRISKVPSLQLQRRGLIIVKANAARDKNGSVLVQQQQPEKELKEELKEREGVSVIHMAAVGGGVQDVYGEDSATEDQLVTPWALSVASGYTLLRDPHHNKGLAFTDKERDAHYLRDVGTNNQKLLEDEFYIGLKQRRATGQEYAELIDEFMTAVKQNYGEKVLIQFEDFANHNAFDLLARYGPTHLVFNDDIQGTASVVLAGLISALRVVGGTLADHRFLFLGAGEAGTGIAELIALEISKQTGEPLEETRKNIWLVDSKGLIVSSRMESLQHFKKPWAHEHEPVSTLIDAVNAIKPTVLIGSSGVGQTFTQEVVEAMASFNERPVILSLSNPTSQSECTAEQAYTWSKGQAIFASGSPFDPIEYDGKVFVPGQANNAYIFPGFGLGLIISGAIRVHDDMLLAACKQVSSSSALFMLTSALQNIPVYLNLAGVVAALGVIKCAEALANQVANESYEKGLIYPPFSNIRKISANIAASVAAKVYELGLATRLPRPDDLVKYAESCMYSPAYRGYR</sequence>
<dbReference type="Pfam" id="PF03949">
    <property type="entry name" value="Malic_M"/>
    <property type="match status" value="2"/>
</dbReference>
<dbReference type="InterPro" id="IPR037062">
    <property type="entry name" value="Malic_N_dom_sf"/>
</dbReference>
<dbReference type="Proteomes" id="UP001370490">
    <property type="component" value="Unassembled WGS sequence"/>
</dbReference>
<dbReference type="NCBIfam" id="NF010052">
    <property type="entry name" value="PRK13529.1"/>
    <property type="match status" value="1"/>
</dbReference>
<comment type="caution">
    <text evidence="9">The sequence shown here is derived from an EMBL/GenBank/DDBJ whole genome shotgun (WGS) entry which is preliminary data.</text>
</comment>
<keyword evidence="6" id="KW-0560">Oxidoreductase</keyword>
<comment type="similarity">
    <text evidence="2 6">Belongs to the malic enzymes family.</text>
</comment>
<dbReference type="FunFam" id="3.40.50.720:FF:001862">
    <property type="entry name" value="Malic enzyme"/>
    <property type="match status" value="1"/>
</dbReference>
<dbReference type="EMBL" id="JBAMMX010000028">
    <property type="protein sequence ID" value="KAK6912005.1"/>
    <property type="molecule type" value="Genomic_DNA"/>
</dbReference>
<accession>A0AAN8UAY2</accession>
<dbReference type="InterPro" id="IPR001891">
    <property type="entry name" value="Malic_OxRdtase"/>
</dbReference>
<feature type="domain" description="Malic enzyme NAD-binding" evidence="7">
    <location>
        <begin position="209"/>
        <end position="500"/>
    </location>
</feature>
<evidence type="ECO:0000256" key="5">
    <source>
        <dbReference type="PIRSR" id="PIRSR000106-3"/>
    </source>
</evidence>
<keyword evidence="3 5" id="KW-0479">Metal-binding</keyword>
<dbReference type="SMART" id="SM01274">
    <property type="entry name" value="malic"/>
    <property type="match status" value="1"/>
</dbReference>
<evidence type="ECO:0000256" key="1">
    <source>
        <dbReference type="ARBA" id="ARBA00001936"/>
    </source>
</evidence>
<reference evidence="9 10" key="1">
    <citation type="submission" date="2023-12" db="EMBL/GenBank/DDBJ databases">
        <title>A high-quality genome assembly for Dillenia turbinata (Dilleniales).</title>
        <authorList>
            <person name="Chanderbali A."/>
        </authorList>
    </citation>
    <scope>NUCLEOTIDE SEQUENCE [LARGE SCALE GENOMIC DNA]</scope>
    <source>
        <strain evidence="9">LSX21</strain>
        <tissue evidence="9">Leaf</tissue>
    </source>
</reference>
<dbReference type="Gene3D" id="3.40.50.720">
    <property type="entry name" value="NAD(P)-binding Rossmann-like Domain"/>
    <property type="match status" value="2"/>
</dbReference>
<feature type="binding site" evidence="4">
    <location>
        <position position="349"/>
    </location>
    <ligand>
        <name>(S)-malate</name>
        <dbReference type="ChEBI" id="CHEBI:15589"/>
    </ligand>
</feature>
<feature type="binding site" evidence="5">
    <location>
        <position position="185"/>
    </location>
    <ligand>
        <name>a divalent metal cation</name>
        <dbReference type="ChEBI" id="CHEBI:60240"/>
    </ligand>
</feature>
<protein>
    <recommendedName>
        <fullName evidence="6">Malic enzyme</fullName>
    </recommendedName>
</protein>
<feature type="binding site" evidence="5">
    <location>
        <position position="184"/>
    </location>
    <ligand>
        <name>a divalent metal cation</name>
        <dbReference type="ChEBI" id="CHEBI:60240"/>
    </ligand>
</feature>
<proteinExistence type="inferred from homology"/>
<dbReference type="Pfam" id="PF00390">
    <property type="entry name" value="malic"/>
    <property type="match status" value="1"/>
</dbReference>
<dbReference type="InterPro" id="IPR015884">
    <property type="entry name" value="Malic_enzyme_CS"/>
</dbReference>
<evidence type="ECO:0000313" key="10">
    <source>
        <dbReference type="Proteomes" id="UP001370490"/>
    </source>
</evidence>
<dbReference type="PANTHER" id="PTHR23406:SF76">
    <property type="entry name" value="NADP-DEPENDENT MALIC ENZYME 4, CHLOROPLASTIC"/>
    <property type="match status" value="1"/>
</dbReference>
<dbReference type="GO" id="GO:0006108">
    <property type="term" value="P:malate metabolic process"/>
    <property type="evidence" value="ECO:0007669"/>
    <property type="project" value="TreeGrafter"/>
</dbReference>
<name>A0AAN8UAY2_9MAGN</name>
<organism evidence="9 10">
    <name type="scientific">Dillenia turbinata</name>
    <dbReference type="NCBI Taxonomy" id="194707"/>
    <lineage>
        <taxon>Eukaryota</taxon>
        <taxon>Viridiplantae</taxon>
        <taxon>Streptophyta</taxon>
        <taxon>Embryophyta</taxon>
        <taxon>Tracheophyta</taxon>
        <taxon>Spermatophyta</taxon>
        <taxon>Magnoliopsida</taxon>
        <taxon>eudicotyledons</taxon>
        <taxon>Gunneridae</taxon>
        <taxon>Pentapetalae</taxon>
        <taxon>Dilleniales</taxon>
        <taxon>Dilleniaceae</taxon>
        <taxon>Dillenia</taxon>
    </lineage>
</organism>
<dbReference type="PIRSF" id="PIRSF000106">
    <property type="entry name" value="ME"/>
    <property type="match status" value="1"/>
</dbReference>
<dbReference type="Gene3D" id="3.40.50.10380">
    <property type="entry name" value="Malic enzyme, N-terminal domain"/>
    <property type="match status" value="1"/>
</dbReference>
<keyword evidence="10" id="KW-1185">Reference proteome</keyword>
<dbReference type="GO" id="GO:0004473">
    <property type="term" value="F:malate dehydrogenase (decarboxylating) (NADP+) activity"/>
    <property type="evidence" value="ECO:0007669"/>
    <property type="project" value="TreeGrafter"/>
</dbReference>
<dbReference type="AlphaFoldDB" id="A0AAN8UAY2"/>
<evidence type="ECO:0000256" key="2">
    <source>
        <dbReference type="ARBA" id="ARBA00008785"/>
    </source>
</evidence>
<evidence type="ECO:0000259" key="8">
    <source>
        <dbReference type="SMART" id="SM01274"/>
    </source>
</evidence>
<comment type="cofactor">
    <cofactor evidence="1">
        <name>Mn(2+)</name>
        <dbReference type="ChEBI" id="CHEBI:29035"/>
    </cofactor>
</comment>
<feature type="domain" description="Malic enzyme N-terminal" evidence="8">
    <location>
        <begin position="52"/>
        <end position="199"/>
    </location>
</feature>
<dbReference type="InterPro" id="IPR012302">
    <property type="entry name" value="Malic_NAD-bd"/>
</dbReference>
<dbReference type="PANTHER" id="PTHR23406">
    <property type="entry name" value="MALIC ENZYME-RELATED"/>
    <property type="match status" value="1"/>
</dbReference>
<feature type="binding site" evidence="5">
    <location>
        <position position="208"/>
    </location>
    <ligand>
        <name>a divalent metal cation</name>
        <dbReference type="ChEBI" id="CHEBI:60240"/>
    </ligand>
</feature>
<dbReference type="SUPFAM" id="SSF53223">
    <property type="entry name" value="Aminoacid dehydrogenase-like, N-terminal domain"/>
    <property type="match status" value="1"/>
</dbReference>
<dbReference type="SUPFAM" id="SSF51735">
    <property type="entry name" value="NAD(P)-binding Rossmann-fold domains"/>
    <property type="match status" value="2"/>
</dbReference>
<dbReference type="PRINTS" id="PR00072">
    <property type="entry name" value="MALOXRDTASE"/>
</dbReference>
<dbReference type="SMART" id="SM00919">
    <property type="entry name" value="Malic_M"/>
    <property type="match status" value="1"/>
</dbReference>
<dbReference type="GO" id="GO:0009507">
    <property type="term" value="C:chloroplast"/>
    <property type="evidence" value="ECO:0007669"/>
    <property type="project" value="TreeGrafter"/>
</dbReference>
<comment type="cofactor">
    <cofactor evidence="5">
        <name>Mg(2+)</name>
        <dbReference type="ChEBI" id="CHEBI:18420"/>
    </cofactor>
    <cofactor evidence="5">
        <name>Mn(2+)</name>
        <dbReference type="ChEBI" id="CHEBI:29035"/>
    </cofactor>
    <text evidence="5">Divalent metal cations. Prefers magnesium or manganese.</text>
</comment>
<dbReference type="CDD" id="cd05312">
    <property type="entry name" value="NAD_bind_1_malic_enz"/>
    <property type="match status" value="1"/>
</dbReference>
<evidence type="ECO:0000256" key="3">
    <source>
        <dbReference type="ARBA" id="ARBA00022723"/>
    </source>
</evidence>